<keyword evidence="8" id="KW-0347">Helicase</keyword>
<evidence type="ECO:0000313" key="10">
    <source>
        <dbReference type="Proteomes" id="UP000053171"/>
    </source>
</evidence>
<dbReference type="CDD" id="cd14332">
    <property type="entry name" value="UBA_RuvA_C"/>
    <property type="match status" value="1"/>
</dbReference>
<keyword evidence="4 6" id="KW-0233">DNA recombination</keyword>
<name>A0A147E9F9_9MICC</name>
<protein>
    <recommendedName>
        <fullName evidence="6">Holliday junction branch migration complex subunit RuvA</fullName>
    </recommendedName>
</protein>
<dbReference type="HAMAP" id="MF_00031">
    <property type="entry name" value="DNA_HJ_migration_RuvA"/>
    <property type="match status" value="1"/>
</dbReference>
<feature type="domain" description="Helix-hairpin-helix DNA-binding motif class 1" evidence="7">
    <location>
        <begin position="72"/>
        <end position="91"/>
    </location>
</feature>
<comment type="function">
    <text evidence="6">The RuvA-RuvB-RuvC complex processes Holliday junction (HJ) DNA during genetic recombination and DNA repair, while the RuvA-RuvB complex plays an important role in the rescue of blocked DNA replication forks via replication fork reversal (RFR). RuvA specifically binds to HJ cruciform DNA, conferring on it an open structure. The RuvB hexamer acts as an ATP-dependent pump, pulling dsDNA into and through the RuvAB complex. HJ branch migration allows RuvC to scan DNA until it finds its consensus sequence, where it cleaves and resolves the cruciform DNA.</text>
</comment>
<dbReference type="GO" id="GO:0005524">
    <property type="term" value="F:ATP binding"/>
    <property type="evidence" value="ECO:0007669"/>
    <property type="project" value="InterPro"/>
</dbReference>
<evidence type="ECO:0000313" key="9">
    <source>
        <dbReference type="EMBL" id="OIJ36921.1"/>
    </source>
</evidence>
<dbReference type="InterPro" id="IPR010994">
    <property type="entry name" value="RuvA_2-like"/>
</dbReference>
<keyword evidence="1 6" id="KW-0963">Cytoplasm</keyword>
<feature type="region of interest" description="Domain III" evidence="6">
    <location>
        <begin position="155"/>
        <end position="205"/>
    </location>
</feature>
<comment type="caution">
    <text evidence="8">The sequence shown here is derived from an EMBL/GenBank/DDBJ whole genome shotgun (WGS) entry which is preliminary data.</text>
</comment>
<sequence length="205" mass="20763">MISTLSGTVAHVGLHEAVLEVGGVGLLVAATPATLAGLKVGETARVQTHLVVREDSLTLFAFRTAEEREVFTTMLGVSGIGPRIALAVLAVHSPADVARAVAAGDDKAFSQVPGIGPKGARRIVLELAGKLVLPEEEPAPQGGTGSADGPAWAPQVTEALIGLGWSEKDAATAVDGYVRTDPQAADLTVPAALKAVLAGLGAARR</sequence>
<feature type="domain" description="Helix-hairpin-helix DNA-binding motif class 1" evidence="7">
    <location>
        <begin position="107"/>
        <end position="126"/>
    </location>
</feature>
<dbReference type="OrthoDB" id="5293449at2"/>
<dbReference type="Pfam" id="PF01330">
    <property type="entry name" value="RuvA_N"/>
    <property type="match status" value="1"/>
</dbReference>
<dbReference type="GO" id="GO:0005737">
    <property type="term" value="C:cytoplasm"/>
    <property type="evidence" value="ECO:0007669"/>
    <property type="project" value="UniProtKB-SubCell"/>
</dbReference>
<dbReference type="GO" id="GO:0048476">
    <property type="term" value="C:Holliday junction resolvase complex"/>
    <property type="evidence" value="ECO:0007669"/>
    <property type="project" value="UniProtKB-UniRule"/>
</dbReference>
<comment type="subcellular location">
    <subcellularLocation>
        <location evidence="6">Cytoplasm</location>
    </subcellularLocation>
</comment>
<dbReference type="Gene3D" id="1.10.8.10">
    <property type="entry name" value="DNA helicase RuvA subunit, C-terminal domain"/>
    <property type="match status" value="1"/>
</dbReference>
<keyword evidence="5 6" id="KW-0234">DNA repair</keyword>
<comment type="domain">
    <text evidence="6">Has three domains with a flexible linker between the domains II and III and assumes an 'L' shape. Domain III is highly mobile and contacts RuvB.</text>
</comment>
<evidence type="ECO:0000256" key="1">
    <source>
        <dbReference type="ARBA" id="ARBA00022490"/>
    </source>
</evidence>
<evidence type="ECO:0000256" key="4">
    <source>
        <dbReference type="ARBA" id="ARBA00023172"/>
    </source>
</evidence>
<reference evidence="10" key="1">
    <citation type="submission" date="2016-04" db="EMBL/GenBank/DDBJ databases">
        <authorList>
            <person name="Waterworth S."/>
            <person name="Matcher G."/>
        </authorList>
    </citation>
    <scope>NUCLEOTIDE SEQUENCE [LARGE SCALE GENOMIC DNA]</scope>
    <source>
        <strain evidence="10">RuSp02-3</strain>
    </source>
</reference>
<evidence type="ECO:0000256" key="6">
    <source>
        <dbReference type="HAMAP-Rule" id="MF_00031"/>
    </source>
</evidence>
<keyword evidence="8" id="KW-0067">ATP-binding</keyword>
<dbReference type="InterPro" id="IPR036267">
    <property type="entry name" value="RuvA_C_sf"/>
</dbReference>
<dbReference type="NCBIfam" id="TIGR00084">
    <property type="entry name" value="ruvA"/>
    <property type="match status" value="1"/>
</dbReference>
<dbReference type="GO" id="GO:0009379">
    <property type="term" value="C:Holliday junction helicase complex"/>
    <property type="evidence" value="ECO:0007669"/>
    <property type="project" value="InterPro"/>
</dbReference>
<reference evidence="8" key="2">
    <citation type="submission" date="2016-04" db="EMBL/GenBank/DDBJ databases">
        <authorList>
            <person name="Evans L.H."/>
            <person name="Alamgir A."/>
            <person name="Owens N."/>
            <person name="Weber N.D."/>
            <person name="Virtaneva K."/>
            <person name="Barbian K."/>
            <person name="Babar A."/>
            <person name="Rosenke K."/>
        </authorList>
    </citation>
    <scope>NUCLEOTIDE SEQUENCE [LARGE SCALE GENOMIC DNA]</scope>
    <source>
        <strain evidence="8">RUTW2-3</strain>
    </source>
</reference>
<dbReference type="GO" id="GO:0006310">
    <property type="term" value="P:DNA recombination"/>
    <property type="evidence" value="ECO:0007669"/>
    <property type="project" value="UniProtKB-UniRule"/>
</dbReference>
<keyword evidence="10" id="KW-1185">Reference proteome</keyword>
<dbReference type="InterPro" id="IPR012340">
    <property type="entry name" value="NA-bd_OB-fold"/>
</dbReference>
<proteinExistence type="inferred from homology"/>
<keyword evidence="8" id="KW-0378">Hydrolase</keyword>
<comment type="caution">
    <text evidence="6">Lacks conserved residue(s) required for the propagation of feature annotation.</text>
</comment>
<evidence type="ECO:0000256" key="2">
    <source>
        <dbReference type="ARBA" id="ARBA00022763"/>
    </source>
</evidence>
<dbReference type="Gene3D" id="1.10.150.20">
    <property type="entry name" value="5' to 3' exonuclease, C-terminal subdomain"/>
    <property type="match status" value="1"/>
</dbReference>
<gene>
    <name evidence="6" type="primary">ruvA</name>
    <name evidence="8" type="ORF">AN277_0205855</name>
    <name evidence="9" type="ORF">BK826_00350</name>
</gene>
<keyword evidence="8" id="KW-0547">Nucleotide-binding</keyword>
<reference evidence="8 10" key="3">
    <citation type="submission" date="2016-06" db="EMBL/GenBank/DDBJ databases">
        <title>Identification of putative biosynthetic pathways for the production of bioactive secondary metabolites by the marine actinomycete Kocuria kristinae RUTW2-3.</title>
        <authorList>
            <person name="Waterworth S.C."/>
            <person name="Walmsley T.A."/>
            <person name="Matongo T."/>
            <person name="Davies-Coleman M.T."/>
            <person name="Dorrington R.A."/>
        </authorList>
    </citation>
    <scope>NUCLEOTIDE SEQUENCE [LARGE SCALE GENOMIC DNA]</scope>
    <source>
        <strain evidence="10">RuSp02-3</strain>
        <strain evidence="8">RUTW2-3</strain>
    </source>
</reference>
<dbReference type="PATRIC" id="fig|37923.10.peg.1361"/>
<dbReference type="SUPFAM" id="SSF50249">
    <property type="entry name" value="Nucleic acid-binding proteins"/>
    <property type="match status" value="1"/>
</dbReference>
<dbReference type="EMBL" id="LJBJ02000009">
    <property type="protein sequence ID" value="OAX52009.1"/>
    <property type="molecule type" value="Genomic_DNA"/>
</dbReference>
<comment type="similarity">
    <text evidence="6">Belongs to the RuvA family.</text>
</comment>
<dbReference type="AlphaFoldDB" id="A0A147E9F9"/>
<evidence type="ECO:0000259" key="7">
    <source>
        <dbReference type="SMART" id="SM00278"/>
    </source>
</evidence>
<organism evidence="8 10">
    <name type="scientific">Rothia kristinae</name>
    <dbReference type="NCBI Taxonomy" id="37923"/>
    <lineage>
        <taxon>Bacteria</taxon>
        <taxon>Bacillati</taxon>
        <taxon>Actinomycetota</taxon>
        <taxon>Actinomycetes</taxon>
        <taxon>Micrococcales</taxon>
        <taxon>Micrococcaceae</taxon>
        <taxon>Rothia</taxon>
    </lineage>
</organism>
<dbReference type="Gene3D" id="2.40.50.140">
    <property type="entry name" value="Nucleic acid-binding proteins"/>
    <property type="match status" value="1"/>
</dbReference>
<dbReference type="InterPro" id="IPR011114">
    <property type="entry name" value="RuvA_C"/>
</dbReference>
<dbReference type="RefSeq" id="WP_058731445.1">
    <property type="nucleotide sequence ID" value="NZ_CP113782.1"/>
</dbReference>
<evidence type="ECO:0000256" key="5">
    <source>
        <dbReference type="ARBA" id="ARBA00023204"/>
    </source>
</evidence>
<evidence type="ECO:0000313" key="8">
    <source>
        <dbReference type="EMBL" id="OAX52009.1"/>
    </source>
</evidence>
<dbReference type="InterPro" id="IPR013849">
    <property type="entry name" value="DNA_helicase_Holl-junc_RuvA_I"/>
</dbReference>
<comment type="subunit">
    <text evidence="6">Homotetramer. Forms an RuvA(8)-RuvB(12)-Holliday junction (HJ) complex. HJ DNA is sandwiched between 2 RuvA tetramers; dsDNA enters through RuvA and exits via RuvB. An RuvB hexamer assembles on each DNA strand where it exits the tetramer. Each RuvB hexamer is contacted by two RuvA subunits (via domain III) on 2 adjacent RuvB subunits; this complex drives branch migration. In the full resolvosome a probable DNA-RuvA(4)-RuvB(12)-RuvC(2) complex forms which resolves the HJ.</text>
</comment>
<keyword evidence="3 6" id="KW-0238">DNA-binding</keyword>
<evidence type="ECO:0000256" key="3">
    <source>
        <dbReference type="ARBA" id="ARBA00023125"/>
    </source>
</evidence>
<dbReference type="SUPFAM" id="SSF46929">
    <property type="entry name" value="DNA helicase RuvA subunit, C-terminal domain"/>
    <property type="match status" value="1"/>
</dbReference>
<dbReference type="SUPFAM" id="SSF47781">
    <property type="entry name" value="RuvA domain 2-like"/>
    <property type="match status" value="1"/>
</dbReference>
<dbReference type="GO" id="GO:0000400">
    <property type="term" value="F:four-way junction DNA binding"/>
    <property type="evidence" value="ECO:0007669"/>
    <property type="project" value="UniProtKB-UniRule"/>
</dbReference>
<dbReference type="InterPro" id="IPR003583">
    <property type="entry name" value="Hlx-hairpin-Hlx_DNA-bd_motif"/>
</dbReference>
<dbReference type="Proteomes" id="UP000053171">
    <property type="component" value="Unassembled WGS sequence"/>
</dbReference>
<dbReference type="Pfam" id="PF07499">
    <property type="entry name" value="RuvA_C"/>
    <property type="match status" value="1"/>
</dbReference>
<dbReference type="GO" id="GO:0006281">
    <property type="term" value="P:DNA repair"/>
    <property type="evidence" value="ECO:0007669"/>
    <property type="project" value="UniProtKB-UniRule"/>
</dbReference>
<dbReference type="InterPro" id="IPR000085">
    <property type="entry name" value="RuvA"/>
</dbReference>
<dbReference type="Pfam" id="PF14520">
    <property type="entry name" value="HHH_5"/>
    <property type="match status" value="1"/>
</dbReference>
<evidence type="ECO:0000313" key="11">
    <source>
        <dbReference type="Proteomes" id="UP000179540"/>
    </source>
</evidence>
<accession>A0A147E9F9</accession>
<keyword evidence="2 6" id="KW-0227">DNA damage</keyword>
<dbReference type="EMBL" id="MODZ01000001">
    <property type="protein sequence ID" value="OIJ36921.1"/>
    <property type="molecule type" value="Genomic_DNA"/>
</dbReference>
<dbReference type="SMART" id="SM00278">
    <property type="entry name" value="HhH1"/>
    <property type="match status" value="2"/>
</dbReference>
<reference evidence="9 11" key="4">
    <citation type="submission" date="2016-10" db="EMBL/GenBank/DDBJ databases">
        <title>Draft genome sequence of strain LCT isolated from the Shenzhou X spacecraft of China.</title>
        <authorList>
            <person name="Huang B."/>
        </authorList>
    </citation>
    <scope>NUCLEOTIDE SEQUENCE [LARGE SCALE GENOMIC DNA]</scope>
    <source>
        <strain evidence="9 11">LCT-H5</strain>
    </source>
</reference>
<dbReference type="Proteomes" id="UP000179540">
    <property type="component" value="Unassembled WGS sequence"/>
</dbReference>
<dbReference type="GO" id="GO:0009378">
    <property type="term" value="F:four-way junction helicase activity"/>
    <property type="evidence" value="ECO:0007669"/>
    <property type="project" value="InterPro"/>
</dbReference>